<organism evidence="3 7">
    <name type="scientific">Phocaeicola vulgatus</name>
    <name type="common">Bacteroides vulgatus</name>
    <dbReference type="NCBI Taxonomy" id="821"/>
    <lineage>
        <taxon>Bacteria</taxon>
        <taxon>Pseudomonadati</taxon>
        <taxon>Bacteroidota</taxon>
        <taxon>Bacteroidia</taxon>
        <taxon>Bacteroidales</taxon>
        <taxon>Bacteroidaceae</taxon>
        <taxon>Phocaeicola</taxon>
    </lineage>
</organism>
<accession>A0A6I0ZE49</accession>
<keyword evidence="1" id="KW-1133">Transmembrane helix</keyword>
<dbReference type="EMBL" id="QROB01000030">
    <property type="protein sequence ID" value="RHK84332.1"/>
    <property type="molecule type" value="Genomic_DNA"/>
</dbReference>
<gene>
    <name evidence="5" type="ORF">DW043_17505</name>
    <name evidence="3" type="ORF">GAZ06_19135</name>
    <name evidence="2" type="ORF">GAZ09_18805</name>
    <name evidence="4" type="ORF">RVY68_06600</name>
</gene>
<keyword evidence="1" id="KW-0472">Membrane</keyword>
<dbReference type="EMBL" id="WDBZ01000048">
    <property type="protein sequence ID" value="KAB6448065.1"/>
    <property type="molecule type" value="Genomic_DNA"/>
</dbReference>
<dbReference type="AlphaFoldDB" id="A0A6I0ZE49"/>
<evidence type="ECO:0000313" key="8">
    <source>
        <dbReference type="Proteomes" id="UP000483142"/>
    </source>
</evidence>
<reference evidence="5 6" key="1">
    <citation type="submission" date="2018-08" db="EMBL/GenBank/DDBJ databases">
        <title>A genome reference for cultivated species of the human gut microbiota.</title>
        <authorList>
            <person name="Zou Y."/>
            <person name="Xue W."/>
            <person name="Luo G."/>
        </authorList>
    </citation>
    <scope>NUCLEOTIDE SEQUENCE [LARGE SCALE GENOMIC DNA]</scope>
    <source>
        <strain evidence="5 6">AF39-8AT</strain>
    </source>
</reference>
<protein>
    <submittedName>
        <fullName evidence="3">Uncharacterized protein</fullName>
    </submittedName>
</protein>
<evidence type="ECO:0000313" key="6">
    <source>
        <dbReference type="Proteomes" id="UP000286392"/>
    </source>
</evidence>
<dbReference type="RefSeq" id="WP_117795795.1">
    <property type="nucleotide sequence ID" value="NZ_DAWEFW010000060.1"/>
</dbReference>
<dbReference type="Proteomes" id="UP000468344">
    <property type="component" value="Unassembled WGS sequence"/>
</dbReference>
<reference evidence="7 8" key="2">
    <citation type="journal article" date="2019" name="Nat. Med.">
        <title>A library of human gut bacterial isolates paired with longitudinal multiomics data enables mechanistic microbiome research.</title>
        <authorList>
            <person name="Poyet M."/>
            <person name="Groussin M."/>
            <person name="Gibbons S.M."/>
            <person name="Avila-Pacheco J."/>
            <person name="Jiang X."/>
            <person name="Kearney S.M."/>
            <person name="Perrotta A.R."/>
            <person name="Berdy B."/>
            <person name="Zhao S."/>
            <person name="Lieberman T.D."/>
            <person name="Swanson P.K."/>
            <person name="Smith M."/>
            <person name="Roesemann S."/>
            <person name="Alexander J.E."/>
            <person name="Rich S.A."/>
            <person name="Livny J."/>
            <person name="Vlamakis H."/>
            <person name="Clish C."/>
            <person name="Bullock K."/>
            <person name="Deik A."/>
            <person name="Scott J."/>
            <person name="Pierce K.A."/>
            <person name="Xavier R.J."/>
            <person name="Alm E.J."/>
        </authorList>
    </citation>
    <scope>NUCLEOTIDE SEQUENCE [LARGE SCALE GENOMIC DNA]</scope>
    <source>
        <strain evidence="3 7">BIOML-A140</strain>
        <strain evidence="2 8">BIOML-A141</strain>
    </source>
</reference>
<name>A0A6I0ZE49_PHOVU</name>
<comment type="caution">
    <text evidence="3">The sequence shown here is derived from an EMBL/GenBank/DDBJ whole genome shotgun (WGS) entry which is preliminary data.</text>
</comment>
<dbReference type="Proteomes" id="UP000483142">
    <property type="component" value="Unassembled WGS sequence"/>
</dbReference>
<evidence type="ECO:0000313" key="2">
    <source>
        <dbReference type="EMBL" id="KAB6448065.1"/>
    </source>
</evidence>
<sequence>MKGICFNRPMIVTYSYSWMYFFKLYATIIIRFRVEYPKQPAMVSDEEIIVEVERITHHKVICLIDHCEI</sequence>
<dbReference type="Proteomes" id="UP000286392">
    <property type="component" value="Unassembled WGS sequence"/>
</dbReference>
<feature type="transmembrane region" description="Helical" evidence="1">
    <location>
        <begin position="16"/>
        <end position="34"/>
    </location>
</feature>
<keyword evidence="1" id="KW-0812">Transmembrane</keyword>
<evidence type="ECO:0000256" key="1">
    <source>
        <dbReference type="SAM" id="Phobius"/>
    </source>
</evidence>
<evidence type="ECO:0000313" key="3">
    <source>
        <dbReference type="EMBL" id="KAB6472836.1"/>
    </source>
</evidence>
<evidence type="ECO:0000313" key="7">
    <source>
        <dbReference type="Proteomes" id="UP000468344"/>
    </source>
</evidence>
<dbReference type="Proteomes" id="UP001181258">
    <property type="component" value="Unassembled WGS sequence"/>
</dbReference>
<dbReference type="EMBL" id="WDBY01000049">
    <property type="protein sequence ID" value="KAB6472836.1"/>
    <property type="molecule type" value="Genomic_DNA"/>
</dbReference>
<reference evidence="4" key="3">
    <citation type="submission" date="2023-10" db="EMBL/GenBank/DDBJ databases">
        <title>Genome of potential pathogenic bacteria in Crohn's disease.</title>
        <authorList>
            <person name="Rodriguez-Palacios A."/>
        </authorList>
    </citation>
    <scope>NUCLEOTIDE SEQUENCE</scope>
    <source>
        <strain evidence="4">CavFT-hAR107</strain>
    </source>
</reference>
<proteinExistence type="predicted"/>
<evidence type="ECO:0000313" key="5">
    <source>
        <dbReference type="EMBL" id="RHK84332.1"/>
    </source>
</evidence>
<dbReference type="EMBL" id="JAWDHD010000008">
    <property type="protein sequence ID" value="MDU0248364.1"/>
    <property type="molecule type" value="Genomic_DNA"/>
</dbReference>
<evidence type="ECO:0000313" key="4">
    <source>
        <dbReference type="EMBL" id="MDU0248364.1"/>
    </source>
</evidence>